<dbReference type="Proteomes" id="UP001156951">
    <property type="component" value="Segment"/>
</dbReference>
<accession>A0A976UAC8</accession>
<sequence length="70" mass="8272">MSSTERHPNSFFLPRYSCLNHTREIIDLHKINKETRYNLTVTEDHSEKCQFCMAEGMDVKSHCKLEIVTQ</sequence>
<keyword evidence="2" id="KW-1185">Reference proteome</keyword>
<evidence type="ECO:0000313" key="1">
    <source>
        <dbReference type="EMBL" id="UVF62222.1"/>
    </source>
</evidence>
<dbReference type="EMBL" id="ON649698">
    <property type="protein sequence ID" value="UVF62222.1"/>
    <property type="molecule type" value="Genomic_DNA"/>
</dbReference>
<name>A0A976UAC8_9CAUD</name>
<evidence type="ECO:0000313" key="2">
    <source>
        <dbReference type="Proteomes" id="UP001156951"/>
    </source>
</evidence>
<reference evidence="1 2" key="1">
    <citation type="submission" date="2022-05" db="EMBL/GenBank/DDBJ databases">
        <title>Diverse viruses of marine archaea discovered using metagenomics.</title>
        <authorList>
            <person name="Zhou Y."/>
        </authorList>
    </citation>
    <scope>NUCLEOTIDE SEQUENCE [LARGE SCALE GENOMIC DNA]</scope>
    <source>
        <strain evidence="1">YSH_1032793</strain>
    </source>
</reference>
<proteinExistence type="predicted"/>
<protein>
    <submittedName>
        <fullName evidence="1">Uncharacterized protein</fullName>
    </submittedName>
</protein>
<organism evidence="1 2">
    <name type="scientific">Nitrososphaeria virus YSH_1032793</name>
    <dbReference type="NCBI Taxonomy" id="3071320"/>
    <lineage>
        <taxon>Viruses</taxon>
        <taxon>Duplodnaviria</taxon>
        <taxon>Heunggongvirae</taxon>
        <taxon>Uroviricota</taxon>
        <taxon>Caudoviricetes</taxon>
        <taxon>Juravirales</taxon>
        <taxon>Yanlukaviridae</taxon>
        <taxon>Sweetvirus</taxon>
        <taxon>Sweetvirus yangshanense</taxon>
    </lineage>
</organism>